<keyword evidence="5 7" id="KW-1133">Transmembrane helix</keyword>
<evidence type="ECO:0000259" key="8">
    <source>
        <dbReference type="PROSITE" id="PS50928"/>
    </source>
</evidence>
<comment type="caution">
    <text evidence="9">The sequence shown here is derived from an EMBL/GenBank/DDBJ whole genome shotgun (WGS) entry which is preliminary data.</text>
</comment>
<keyword evidence="4 7" id="KW-0812">Transmembrane</keyword>
<dbReference type="Gene3D" id="1.10.3720.10">
    <property type="entry name" value="MetI-like"/>
    <property type="match status" value="1"/>
</dbReference>
<organism evidence="9">
    <name type="scientific">marine sediment metagenome</name>
    <dbReference type="NCBI Taxonomy" id="412755"/>
    <lineage>
        <taxon>unclassified sequences</taxon>
        <taxon>metagenomes</taxon>
        <taxon>ecological metagenomes</taxon>
    </lineage>
</organism>
<evidence type="ECO:0000256" key="2">
    <source>
        <dbReference type="ARBA" id="ARBA00022448"/>
    </source>
</evidence>
<gene>
    <name evidence="9" type="ORF">LCGC14_2580980</name>
</gene>
<dbReference type="GO" id="GO:0005886">
    <property type="term" value="C:plasma membrane"/>
    <property type="evidence" value="ECO:0007669"/>
    <property type="project" value="UniProtKB-SubCell"/>
</dbReference>
<evidence type="ECO:0000256" key="5">
    <source>
        <dbReference type="ARBA" id="ARBA00022989"/>
    </source>
</evidence>
<feature type="transmembrane region" description="Helical" evidence="7">
    <location>
        <begin position="58"/>
        <end position="82"/>
    </location>
</feature>
<evidence type="ECO:0000256" key="4">
    <source>
        <dbReference type="ARBA" id="ARBA00022692"/>
    </source>
</evidence>
<proteinExistence type="predicted"/>
<dbReference type="SUPFAM" id="SSF161098">
    <property type="entry name" value="MetI-like"/>
    <property type="match status" value="1"/>
</dbReference>
<dbReference type="InterPro" id="IPR035906">
    <property type="entry name" value="MetI-like_sf"/>
</dbReference>
<keyword evidence="3" id="KW-1003">Cell membrane</keyword>
<accession>A0A0F9AEU3</accession>
<dbReference type="PANTHER" id="PTHR32243:SF52">
    <property type="entry name" value="ABC TRANSPORTER PERMEASE PROTEIN"/>
    <property type="match status" value="1"/>
</dbReference>
<comment type="subcellular location">
    <subcellularLocation>
        <location evidence="1">Cell membrane</location>
        <topology evidence="1">Multi-pass membrane protein</topology>
    </subcellularLocation>
</comment>
<feature type="transmembrane region" description="Helical" evidence="7">
    <location>
        <begin position="194"/>
        <end position="216"/>
    </location>
</feature>
<name>A0A0F9AEU3_9ZZZZ</name>
<feature type="domain" description="ABC transmembrane type-1" evidence="8">
    <location>
        <begin position="22"/>
        <end position="211"/>
    </location>
</feature>
<reference evidence="9" key="1">
    <citation type="journal article" date="2015" name="Nature">
        <title>Complex archaea that bridge the gap between prokaryotes and eukaryotes.</title>
        <authorList>
            <person name="Spang A."/>
            <person name="Saw J.H."/>
            <person name="Jorgensen S.L."/>
            <person name="Zaremba-Niedzwiedzka K."/>
            <person name="Martijn J."/>
            <person name="Lind A.E."/>
            <person name="van Eijk R."/>
            <person name="Schleper C."/>
            <person name="Guy L."/>
            <person name="Ettema T.J."/>
        </authorList>
    </citation>
    <scope>NUCLEOTIDE SEQUENCE</scope>
</reference>
<feature type="transmembrane region" description="Helical" evidence="7">
    <location>
        <begin position="88"/>
        <end position="107"/>
    </location>
</feature>
<dbReference type="CDD" id="cd06261">
    <property type="entry name" value="TM_PBP2"/>
    <property type="match status" value="1"/>
</dbReference>
<dbReference type="PROSITE" id="PS50928">
    <property type="entry name" value="ABC_TM1"/>
    <property type="match status" value="1"/>
</dbReference>
<dbReference type="InterPro" id="IPR050901">
    <property type="entry name" value="BP-dep_ABC_trans_perm"/>
</dbReference>
<evidence type="ECO:0000313" key="9">
    <source>
        <dbReference type="EMBL" id="KKL07935.1"/>
    </source>
</evidence>
<evidence type="ECO:0000256" key="3">
    <source>
        <dbReference type="ARBA" id="ARBA00022475"/>
    </source>
</evidence>
<dbReference type="GO" id="GO:0055085">
    <property type="term" value="P:transmembrane transport"/>
    <property type="evidence" value="ECO:0007669"/>
    <property type="project" value="InterPro"/>
</dbReference>
<sequence>TSLFQRKVSVVSPLASTAVRPIINSIIISVASTAFTMILGTLAAYGISRYKVAPNLPFMLLGLRMIPLAAIIVPVMVLWAYVGFIDTAHGLIILYALSTLPFAVLLMKTFFDEIPTELDEAAIVDGYSNWGAFTKFILPLAKGGISSTALFCFILNWSDFILALTLTDRKWSTIPVYLDKLQSGYVGKLYGPKAALALIAVIPPVIFGLLIQKYLVRGLTFGAVKK</sequence>
<evidence type="ECO:0000256" key="1">
    <source>
        <dbReference type="ARBA" id="ARBA00004651"/>
    </source>
</evidence>
<dbReference type="Pfam" id="PF00528">
    <property type="entry name" value="BPD_transp_1"/>
    <property type="match status" value="1"/>
</dbReference>
<dbReference type="InterPro" id="IPR000515">
    <property type="entry name" value="MetI-like"/>
</dbReference>
<keyword evidence="2" id="KW-0813">Transport</keyword>
<feature type="transmembrane region" description="Helical" evidence="7">
    <location>
        <begin position="22"/>
        <end position="46"/>
    </location>
</feature>
<protein>
    <recommendedName>
        <fullName evidence="8">ABC transmembrane type-1 domain-containing protein</fullName>
    </recommendedName>
</protein>
<feature type="transmembrane region" description="Helical" evidence="7">
    <location>
        <begin position="145"/>
        <end position="166"/>
    </location>
</feature>
<evidence type="ECO:0000256" key="6">
    <source>
        <dbReference type="ARBA" id="ARBA00023136"/>
    </source>
</evidence>
<dbReference type="AlphaFoldDB" id="A0A0F9AEU3"/>
<feature type="non-terminal residue" evidence="9">
    <location>
        <position position="1"/>
    </location>
</feature>
<dbReference type="PANTHER" id="PTHR32243">
    <property type="entry name" value="MALTOSE TRANSPORT SYSTEM PERMEASE-RELATED"/>
    <property type="match status" value="1"/>
</dbReference>
<keyword evidence="6 7" id="KW-0472">Membrane</keyword>
<evidence type="ECO:0000256" key="7">
    <source>
        <dbReference type="SAM" id="Phobius"/>
    </source>
</evidence>
<dbReference type="EMBL" id="LAZR01043087">
    <property type="protein sequence ID" value="KKL07935.1"/>
    <property type="molecule type" value="Genomic_DNA"/>
</dbReference>